<dbReference type="InterPro" id="IPR020472">
    <property type="entry name" value="WD40_PAC1"/>
</dbReference>
<evidence type="ECO:0000256" key="1">
    <source>
        <dbReference type="ARBA" id="ARBA00022574"/>
    </source>
</evidence>
<keyword evidence="6" id="KW-0812">Transmembrane</keyword>
<dbReference type="OrthoDB" id="223117at2"/>
<feature type="transmembrane region" description="Helical" evidence="6">
    <location>
        <begin position="22"/>
        <end position="44"/>
    </location>
</feature>
<dbReference type="Pfam" id="PF07635">
    <property type="entry name" value="PSCyt1"/>
    <property type="match status" value="1"/>
</dbReference>
<feature type="repeat" description="WD" evidence="3">
    <location>
        <begin position="845"/>
        <end position="886"/>
    </location>
</feature>
<dbReference type="SUPFAM" id="SSF50998">
    <property type="entry name" value="Quinoprotein alcohol dehydrogenase-like"/>
    <property type="match status" value="2"/>
</dbReference>
<dbReference type="InterPro" id="IPR011047">
    <property type="entry name" value="Quinoprotein_ADH-like_sf"/>
</dbReference>
<feature type="repeat" description="WD" evidence="3">
    <location>
        <begin position="445"/>
        <end position="479"/>
    </location>
</feature>
<name>A0A5C6BTQ1_9BACT</name>
<dbReference type="PROSITE" id="PS50294">
    <property type="entry name" value="WD_REPEATS_REGION"/>
    <property type="match status" value="2"/>
</dbReference>
<feature type="coiled-coil region" evidence="4">
    <location>
        <begin position="490"/>
        <end position="615"/>
    </location>
</feature>
<gene>
    <name evidence="8" type="primary">smc_3</name>
    <name evidence="8" type="ORF">Poly21_27900</name>
</gene>
<keyword evidence="9" id="KW-1185">Reference proteome</keyword>
<evidence type="ECO:0000313" key="9">
    <source>
        <dbReference type="Proteomes" id="UP000319908"/>
    </source>
</evidence>
<keyword evidence="1 3" id="KW-0853">WD repeat</keyword>
<keyword evidence="4" id="KW-0175">Coiled coil</keyword>
<sequence length="972" mass="102900">MLDPLACCHVPARAHSARADRFFVVLSNAFMVWIALVCCTTLAASADSTQPIAPLERTTPVDFATEIAPILKRSCVACHHQGEAEGGLVLESHASLMKGGDTGPAVIASDAMASLLLMRATGEEDPLMPPKDNDVGANPLTAEELGLWQLWIQQGAHGSSAGESKSLTWQVIPESLRAVNALDVSPDGQRFAYARGNRLFVADIHTPTENVLLSDTELDQVGIADVDLIQSIAFSPDGRRLASGGFRTLRLWKRAHSPVSPTNASWLKPAQLMSVQSDGAAVALVNAIGDIEVWDVMTNERRALIHGPSDPVIGLAWAGSTGKLVVADNAGRVTMPETIGGSELAAIDLHTSLSGLATCTDGVHAAVRRTDGSVQLLRLVADADGTTANFEVVHQVVSDVSDATAVALIAEPTLAIAIATESRGVLLIDAATNQVTRTFEVGAIVDALAVSADQMQLVTGSRDAVVGVWSLADGKQLAVNSAGVDDALALAKAARDARRQQTVVANLTNKAKELQELLEKEDEALAAITKLRDATIQTRDANEQKHAAAAKLVTETQAKIAKITGDIAAAEQEIASDKTLLEQATKELDAQRASLKQLEAEKAKSEAELAKYQRLTDAATAAHRRATDAIPEHQRVVDAESQRLTRLDAKSTLIQSNLTQPGHAVLGVAVSPDASRIVTVHRDGSSRIIRSRDGQPLTQIPPTLPGDASRSDRSERASVAVVGDKLCRLAGSGALQCYPLREQWVLERTIGEVNDPTEIVDRATAISFRPDAMTVAIGSGEPSRSGTIKLFDVRTGELLRDLGELHSDTILGLAFSPDGRTLASSSADRTIGLTDVASGMTTRQFEGHTHHVLSIAWQDSGSVIASAGADQTVKIWNIETGETSRTVSGFKKELTGIRFVDASDMLVAACGSGEVRLLNSTNGSKVRSFDAAEDFLFAVAVTPDGEQLIAGGQSGVVRIWNLTDGKLLAELK</sequence>
<feature type="repeat" description="WD" evidence="3">
    <location>
        <begin position="929"/>
        <end position="970"/>
    </location>
</feature>
<evidence type="ECO:0000256" key="3">
    <source>
        <dbReference type="PROSITE-ProRule" id="PRU00221"/>
    </source>
</evidence>
<evidence type="ECO:0000256" key="5">
    <source>
        <dbReference type="SAM" id="MobiDB-lite"/>
    </source>
</evidence>
<dbReference type="PANTHER" id="PTHR19848">
    <property type="entry name" value="WD40 REPEAT PROTEIN"/>
    <property type="match status" value="1"/>
</dbReference>
<dbReference type="InterPro" id="IPR011429">
    <property type="entry name" value="Cyt_c_Planctomycete-type"/>
</dbReference>
<feature type="region of interest" description="Disordered" evidence="5">
    <location>
        <begin position="688"/>
        <end position="715"/>
    </location>
</feature>
<feature type="repeat" description="WD" evidence="3">
    <location>
        <begin position="803"/>
        <end position="844"/>
    </location>
</feature>
<dbReference type="CDD" id="cd00200">
    <property type="entry name" value="WD40"/>
    <property type="match status" value="1"/>
</dbReference>
<dbReference type="InterPro" id="IPR019775">
    <property type="entry name" value="WD40_repeat_CS"/>
</dbReference>
<evidence type="ECO:0000256" key="4">
    <source>
        <dbReference type="SAM" id="Coils"/>
    </source>
</evidence>
<dbReference type="PROSITE" id="PS50082">
    <property type="entry name" value="WD_REPEATS_2"/>
    <property type="match status" value="4"/>
</dbReference>
<evidence type="ECO:0000313" key="8">
    <source>
        <dbReference type="EMBL" id="TWU15593.1"/>
    </source>
</evidence>
<evidence type="ECO:0000259" key="7">
    <source>
        <dbReference type="Pfam" id="PF07635"/>
    </source>
</evidence>
<organism evidence="8 9">
    <name type="scientific">Allorhodopirellula heiligendammensis</name>
    <dbReference type="NCBI Taxonomy" id="2714739"/>
    <lineage>
        <taxon>Bacteria</taxon>
        <taxon>Pseudomonadati</taxon>
        <taxon>Planctomycetota</taxon>
        <taxon>Planctomycetia</taxon>
        <taxon>Pirellulales</taxon>
        <taxon>Pirellulaceae</taxon>
        <taxon>Allorhodopirellula</taxon>
    </lineage>
</organism>
<dbReference type="InterPro" id="IPR015943">
    <property type="entry name" value="WD40/YVTN_repeat-like_dom_sf"/>
</dbReference>
<dbReference type="RefSeq" id="WP_146407437.1">
    <property type="nucleotide sequence ID" value="NZ_SJPU01000002.1"/>
</dbReference>
<keyword evidence="6" id="KW-0472">Membrane</keyword>
<dbReference type="Gene3D" id="2.130.10.10">
    <property type="entry name" value="YVTN repeat-like/Quinoprotein amine dehydrogenase"/>
    <property type="match status" value="4"/>
</dbReference>
<dbReference type="EMBL" id="SJPU01000002">
    <property type="protein sequence ID" value="TWU15593.1"/>
    <property type="molecule type" value="Genomic_DNA"/>
</dbReference>
<dbReference type="Proteomes" id="UP000319908">
    <property type="component" value="Unassembled WGS sequence"/>
</dbReference>
<keyword evidence="6" id="KW-1133">Transmembrane helix</keyword>
<keyword evidence="2" id="KW-0677">Repeat</keyword>
<feature type="domain" description="Cytochrome C Planctomycete-type" evidence="7">
    <location>
        <begin position="75"/>
        <end position="132"/>
    </location>
</feature>
<dbReference type="PRINTS" id="PR00320">
    <property type="entry name" value="GPROTEINBRPT"/>
</dbReference>
<dbReference type="PANTHER" id="PTHR19848:SF8">
    <property type="entry name" value="F-BOX AND WD REPEAT DOMAIN CONTAINING 7"/>
    <property type="match status" value="1"/>
</dbReference>
<evidence type="ECO:0000256" key="2">
    <source>
        <dbReference type="ARBA" id="ARBA00022737"/>
    </source>
</evidence>
<accession>A0A5C6BTQ1</accession>
<reference evidence="8 9" key="1">
    <citation type="journal article" date="2020" name="Antonie Van Leeuwenhoek">
        <title>Rhodopirellula heiligendammensis sp. nov., Rhodopirellula pilleata sp. nov., and Rhodopirellula solitaria sp. nov. isolated from natural or artificial marine surfaces in Northern Germany and California, USA, and emended description of the genus Rhodopirellula.</title>
        <authorList>
            <person name="Kallscheuer N."/>
            <person name="Wiegand S."/>
            <person name="Jogler M."/>
            <person name="Boedeker C."/>
            <person name="Peeters S.H."/>
            <person name="Rast P."/>
            <person name="Heuer A."/>
            <person name="Jetten M.S.M."/>
            <person name="Rohde M."/>
            <person name="Jogler C."/>
        </authorList>
    </citation>
    <scope>NUCLEOTIDE SEQUENCE [LARGE SCALE GENOMIC DNA]</scope>
    <source>
        <strain evidence="8 9">Poly21</strain>
    </source>
</reference>
<dbReference type="AlphaFoldDB" id="A0A5C6BTQ1"/>
<evidence type="ECO:0000256" key="6">
    <source>
        <dbReference type="SAM" id="Phobius"/>
    </source>
</evidence>
<dbReference type="SMART" id="SM00320">
    <property type="entry name" value="WD40"/>
    <property type="match status" value="9"/>
</dbReference>
<comment type="caution">
    <text evidence="8">The sequence shown here is derived from an EMBL/GenBank/DDBJ whole genome shotgun (WGS) entry which is preliminary data.</text>
</comment>
<dbReference type="Pfam" id="PF00400">
    <property type="entry name" value="WD40"/>
    <property type="match status" value="4"/>
</dbReference>
<dbReference type="PROSITE" id="PS00678">
    <property type="entry name" value="WD_REPEATS_1"/>
    <property type="match status" value="1"/>
</dbReference>
<dbReference type="InterPro" id="IPR001680">
    <property type="entry name" value="WD40_rpt"/>
</dbReference>
<protein>
    <submittedName>
        <fullName evidence="8">Chromosome partition protein Smc</fullName>
    </submittedName>
</protein>
<dbReference type="GO" id="GO:0000027">
    <property type="term" value="P:ribosomal large subunit assembly"/>
    <property type="evidence" value="ECO:0007669"/>
    <property type="project" value="TreeGrafter"/>
</dbReference>
<proteinExistence type="predicted"/>